<dbReference type="InterPro" id="IPR009061">
    <property type="entry name" value="DNA-bd_dom_put_sf"/>
</dbReference>
<dbReference type="Proteomes" id="UP000198215">
    <property type="component" value="Chromosome I"/>
</dbReference>
<dbReference type="PROSITE" id="PS50937">
    <property type="entry name" value="HTH_MERR_2"/>
    <property type="match status" value="1"/>
</dbReference>
<protein>
    <submittedName>
        <fullName evidence="2">MerR HTH family regulatory protein</fullName>
    </submittedName>
</protein>
<reference evidence="3" key="1">
    <citation type="submission" date="2016-06" db="EMBL/GenBank/DDBJ databases">
        <authorList>
            <person name="Varghese N."/>
            <person name="Submissions Spin"/>
        </authorList>
    </citation>
    <scope>NUCLEOTIDE SEQUENCE [LARGE SCALE GENOMIC DNA]</scope>
    <source>
        <strain evidence="3">DSM 45161</strain>
    </source>
</reference>
<sequence length="216" mass="23078">MRLSELSRAVGVPPATVKWYLRVGLLPKGTPTAANQAHYDVRHVRRLRLVRALIEIGRLSVDASRRVCDAIDDADLPLHDVLGVVHRALADAGAHPGATPEASAAVDTFLDRRGWQVRPDAPARAELAAVLTALTGLRDSGAPPVDTADAVAHLLTPYAEAVQPLAAAEVAGVPTDLARDEVVEQVVAGTVLMERALGALRRLAQEHHWAGRREPD</sequence>
<organism evidence="2 3">
    <name type="scientific">Micromonospora coxensis</name>
    <dbReference type="NCBI Taxonomy" id="356852"/>
    <lineage>
        <taxon>Bacteria</taxon>
        <taxon>Bacillati</taxon>
        <taxon>Actinomycetota</taxon>
        <taxon>Actinomycetes</taxon>
        <taxon>Micromonosporales</taxon>
        <taxon>Micromonosporaceae</taxon>
        <taxon>Micromonospora</taxon>
    </lineage>
</organism>
<dbReference type="EMBL" id="LT607753">
    <property type="protein sequence ID" value="SCG35220.1"/>
    <property type="molecule type" value="Genomic_DNA"/>
</dbReference>
<dbReference type="Pfam" id="PF13411">
    <property type="entry name" value="MerR_1"/>
    <property type="match status" value="1"/>
</dbReference>
<dbReference type="GO" id="GO:0003677">
    <property type="term" value="F:DNA binding"/>
    <property type="evidence" value="ECO:0007669"/>
    <property type="project" value="InterPro"/>
</dbReference>
<dbReference type="SMART" id="SM00422">
    <property type="entry name" value="HTH_MERR"/>
    <property type="match status" value="1"/>
</dbReference>
<keyword evidence="3" id="KW-1185">Reference proteome</keyword>
<dbReference type="SUPFAM" id="SSF46955">
    <property type="entry name" value="Putative DNA-binding domain"/>
    <property type="match status" value="1"/>
</dbReference>
<evidence type="ECO:0000313" key="3">
    <source>
        <dbReference type="Proteomes" id="UP000198215"/>
    </source>
</evidence>
<accession>A0A1C5GN34</accession>
<name>A0A1C5GN34_9ACTN</name>
<evidence type="ECO:0000259" key="1">
    <source>
        <dbReference type="PROSITE" id="PS50937"/>
    </source>
</evidence>
<dbReference type="Gene3D" id="1.10.1660.10">
    <property type="match status" value="1"/>
</dbReference>
<dbReference type="PRINTS" id="PR00040">
    <property type="entry name" value="HTHMERR"/>
</dbReference>
<dbReference type="InterPro" id="IPR000551">
    <property type="entry name" value="MerR-type_HTH_dom"/>
</dbReference>
<evidence type="ECO:0000313" key="2">
    <source>
        <dbReference type="EMBL" id="SCG35220.1"/>
    </source>
</evidence>
<gene>
    <name evidence="2" type="ORF">GA0070614_0146</name>
</gene>
<dbReference type="GO" id="GO:0006355">
    <property type="term" value="P:regulation of DNA-templated transcription"/>
    <property type="evidence" value="ECO:0007669"/>
    <property type="project" value="InterPro"/>
</dbReference>
<dbReference type="AlphaFoldDB" id="A0A1C5GN34"/>
<dbReference type="OrthoDB" id="5242095at2"/>
<dbReference type="RefSeq" id="WP_088974168.1">
    <property type="nucleotide sequence ID" value="NZ_LT607753.1"/>
</dbReference>
<feature type="domain" description="HTH merR-type" evidence="1">
    <location>
        <begin position="1"/>
        <end position="70"/>
    </location>
</feature>
<proteinExistence type="predicted"/>